<dbReference type="EMBL" id="WNDQ01000092">
    <property type="protein sequence ID" value="KAF1018303.1"/>
    <property type="molecule type" value="Genomic_DNA"/>
</dbReference>
<feature type="transmembrane region" description="Helical" evidence="8">
    <location>
        <begin position="145"/>
        <end position="167"/>
    </location>
</feature>
<keyword evidence="4" id="KW-1003">Cell membrane</keyword>
<dbReference type="CDD" id="cd06550">
    <property type="entry name" value="TM_ABC_iron-siderophores_like"/>
    <property type="match status" value="1"/>
</dbReference>
<feature type="transmembrane region" description="Helical" evidence="8">
    <location>
        <begin position="337"/>
        <end position="358"/>
    </location>
</feature>
<dbReference type="GO" id="GO:0005886">
    <property type="term" value="C:plasma membrane"/>
    <property type="evidence" value="ECO:0007669"/>
    <property type="project" value="UniProtKB-SubCell"/>
</dbReference>
<dbReference type="FunFam" id="1.10.3470.10:FF:000001">
    <property type="entry name" value="Vitamin B12 ABC transporter permease BtuC"/>
    <property type="match status" value="1"/>
</dbReference>
<feature type="transmembrane region" description="Helical" evidence="8">
    <location>
        <begin position="179"/>
        <end position="203"/>
    </location>
</feature>
<dbReference type="Gene3D" id="1.10.3470.10">
    <property type="entry name" value="ABC transporter involved in vitamin B12 uptake, BtuC"/>
    <property type="match status" value="1"/>
</dbReference>
<keyword evidence="7 8" id="KW-0472">Membrane</keyword>
<dbReference type="Pfam" id="PF01032">
    <property type="entry name" value="FecCD"/>
    <property type="match status" value="1"/>
</dbReference>
<reference evidence="10" key="1">
    <citation type="journal article" date="2020" name="MBio">
        <title>Horizontal gene transfer to a defensive symbiont with a reduced genome amongst a multipartite beetle microbiome.</title>
        <authorList>
            <person name="Waterworth S.C."/>
            <person name="Florez L.V."/>
            <person name="Rees E.R."/>
            <person name="Hertweck C."/>
            <person name="Kaltenpoth M."/>
            <person name="Kwan J.C."/>
        </authorList>
    </citation>
    <scope>NUCLEOTIDE SEQUENCE [LARGE SCALE GENOMIC DNA]</scope>
</reference>
<keyword evidence="6 8" id="KW-1133">Transmembrane helix</keyword>
<dbReference type="AlphaFoldDB" id="A0A7V8FKL5"/>
<organism evidence="9 10">
    <name type="scientific">Paracidovorax wautersii</name>
    <dbReference type="NCBI Taxonomy" id="1177982"/>
    <lineage>
        <taxon>Bacteria</taxon>
        <taxon>Pseudomonadati</taxon>
        <taxon>Pseudomonadota</taxon>
        <taxon>Betaproteobacteria</taxon>
        <taxon>Burkholderiales</taxon>
        <taxon>Comamonadaceae</taxon>
        <taxon>Paracidovorax</taxon>
    </lineage>
</organism>
<evidence type="ECO:0000256" key="6">
    <source>
        <dbReference type="ARBA" id="ARBA00022989"/>
    </source>
</evidence>
<feature type="transmembrane region" description="Helical" evidence="8">
    <location>
        <begin position="275"/>
        <end position="299"/>
    </location>
</feature>
<comment type="caution">
    <text evidence="9">The sequence shown here is derived from an EMBL/GenBank/DDBJ whole genome shotgun (WGS) entry which is preliminary data.</text>
</comment>
<comment type="subcellular location">
    <subcellularLocation>
        <location evidence="1">Cell membrane</location>
        <topology evidence="1">Multi-pass membrane protein</topology>
    </subcellularLocation>
</comment>
<feature type="transmembrane region" description="Helical" evidence="8">
    <location>
        <begin position="311"/>
        <end position="330"/>
    </location>
</feature>
<protein>
    <submittedName>
        <fullName evidence="9">Hemin transport system permease protein HmuU</fullName>
    </submittedName>
</protein>
<evidence type="ECO:0000313" key="9">
    <source>
        <dbReference type="EMBL" id="KAF1018303.1"/>
    </source>
</evidence>
<evidence type="ECO:0000256" key="7">
    <source>
        <dbReference type="ARBA" id="ARBA00023136"/>
    </source>
</evidence>
<evidence type="ECO:0000256" key="5">
    <source>
        <dbReference type="ARBA" id="ARBA00022692"/>
    </source>
</evidence>
<evidence type="ECO:0000256" key="2">
    <source>
        <dbReference type="ARBA" id="ARBA00007935"/>
    </source>
</evidence>
<evidence type="ECO:0000256" key="8">
    <source>
        <dbReference type="SAM" id="Phobius"/>
    </source>
</evidence>
<dbReference type="GO" id="GO:0033214">
    <property type="term" value="P:siderophore-iron import into cell"/>
    <property type="evidence" value="ECO:0007669"/>
    <property type="project" value="TreeGrafter"/>
</dbReference>
<comment type="similarity">
    <text evidence="2">Belongs to the binding-protein-dependent transport system permease family. FecCD subfamily.</text>
</comment>
<accession>A0A7V8FKL5</accession>
<dbReference type="PANTHER" id="PTHR30472:SF25">
    <property type="entry name" value="ABC TRANSPORTER PERMEASE PROTEIN MJ0876-RELATED"/>
    <property type="match status" value="1"/>
</dbReference>
<evidence type="ECO:0000256" key="4">
    <source>
        <dbReference type="ARBA" id="ARBA00022475"/>
    </source>
</evidence>
<evidence type="ECO:0000313" key="10">
    <source>
        <dbReference type="Proteomes" id="UP000461670"/>
    </source>
</evidence>
<proteinExistence type="inferred from homology"/>
<sequence length="364" mass="38114">MSGPTPSTAALPESAATQRILADYSRLMRRRATIVAALVVLLLASLLVDLTTGPSGLALADIWGALTFSADTSRAVSVIVWDVRLPVAVMALVVGAALALSGAEMQTMLNNPLASPFTLGVSAAASFGAGLAIVLGVGIPIVPQGLLITVNAFLFAFGCILLLQFMLRGRGGNVGRVESIVLFGIALGFTFNALTGLLQFVASADTLQQLVFWTLGSLTRSDWTSVAILCGVVLVVLPFSLRAAWQMTALRLGEDRARSYGIDVVRLRFFSLLRVSLLASTAVAFVGTIGFVGLVGPHIARLLMGEDHRFFLPASALTGALVMSLASIASKMIVPGVVLPVGIVTAFVGLPVFFSLIYKQQGRA</sequence>
<dbReference type="InterPro" id="IPR000522">
    <property type="entry name" value="ABC_transptr_permease_BtuC"/>
</dbReference>
<keyword evidence="5 8" id="KW-0812">Transmembrane</keyword>
<dbReference type="SUPFAM" id="SSF81345">
    <property type="entry name" value="ABC transporter involved in vitamin B12 uptake, BtuC"/>
    <property type="match status" value="1"/>
</dbReference>
<keyword evidence="3" id="KW-0813">Transport</keyword>
<evidence type="ECO:0000256" key="1">
    <source>
        <dbReference type="ARBA" id="ARBA00004651"/>
    </source>
</evidence>
<gene>
    <name evidence="9" type="primary">hmuU_2</name>
    <name evidence="9" type="ORF">GAK30_03738</name>
</gene>
<name>A0A7V8FKL5_9BURK</name>
<dbReference type="GO" id="GO:0022857">
    <property type="term" value="F:transmembrane transporter activity"/>
    <property type="evidence" value="ECO:0007669"/>
    <property type="project" value="InterPro"/>
</dbReference>
<dbReference type="PANTHER" id="PTHR30472">
    <property type="entry name" value="FERRIC ENTEROBACTIN TRANSPORT SYSTEM PERMEASE PROTEIN"/>
    <property type="match status" value="1"/>
</dbReference>
<feature type="transmembrane region" description="Helical" evidence="8">
    <location>
        <begin position="83"/>
        <end position="101"/>
    </location>
</feature>
<evidence type="ECO:0000256" key="3">
    <source>
        <dbReference type="ARBA" id="ARBA00022448"/>
    </source>
</evidence>
<dbReference type="InterPro" id="IPR037294">
    <property type="entry name" value="ABC_BtuC-like"/>
</dbReference>
<feature type="transmembrane region" description="Helical" evidence="8">
    <location>
        <begin position="113"/>
        <end position="139"/>
    </location>
</feature>
<dbReference type="Proteomes" id="UP000461670">
    <property type="component" value="Unassembled WGS sequence"/>
</dbReference>
<feature type="transmembrane region" description="Helical" evidence="8">
    <location>
        <begin position="223"/>
        <end position="241"/>
    </location>
</feature>
<feature type="transmembrane region" description="Helical" evidence="8">
    <location>
        <begin position="34"/>
        <end position="63"/>
    </location>
</feature>